<dbReference type="EMBL" id="CP133612">
    <property type="protein sequence ID" value="WMV09657.1"/>
    <property type="molecule type" value="Genomic_DNA"/>
</dbReference>
<reference evidence="1" key="1">
    <citation type="submission" date="2023-08" db="EMBL/GenBank/DDBJ databases">
        <title>A de novo genome assembly of Solanum verrucosum Schlechtendal, a Mexican diploid species geographically isolated from the other diploid A-genome species in potato relatives.</title>
        <authorList>
            <person name="Hosaka K."/>
        </authorList>
    </citation>
    <scope>NUCLEOTIDE SEQUENCE</scope>
    <source>
        <tissue evidence="1">Young leaves</tissue>
    </source>
</reference>
<keyword evidence="2" id="KW-1185">Reference proteome</keyword>
<accession>A0AAF0PRS3</accession>
<dbReference type="Proteomes" id="UP001234989">
    <property type="component" value="Chromosome 1"/>
</dbReference>
<dbReference type="AlphaFoldDB" id="A0AAF0PRS3"/>
<gene>
    <name evidence="1" type="ORF">MTR67_003042</name>
</gene>
<evidence type="ECO:0000313" key="1">
    <source>
        <dbReference type="EMBL" id="WMV09657.1"/>
    </source>
</evidence>
<organism evidence="1 2">
    <name type="scientific">Solanum verrucosum</name>
    <dbReference type="NCBI Taxonomy" id="315347"/>
    <lineage>
        <taxon>Eukaryota</taxon>
        <taxon>Viridiplantae</taxon>
        <taxon>Streptophyta</taxon>
        <taxon>Embryophyta</taxon>
        <taxon>Tracheophyta</taxon>
        <taxon>Spermatophyta</taxon>
        <taxon>Magnoliopsida</taxon>
        <taxon>eudicotyledons</taxon>
        <taxon>Gunneridae</taxon>
        <taxon>Pentapetalae</taxon>
        <taxon>asterids</taxon>
        <taxon>lamiids</taxon>
        <taxon>Solanales</taxon>
        <taxon>Solanaceae</taxon>
        <taxon>Solanoideae</taxon>
        <taxon>Solaneae</taxon>
        <taxon>Solanum</taxon>
    </lineage>
</organism>
<name>A0AAF0PRS3_SOLVR</name>
<protein>
    <submittedName>
        <fullName evidence="1">Uncharacterized protein</fullName>
    </submittedName>
</protein>
<sequence length="59" mass="6895">MEKTKLPFKNLDWTFLIPTAQLQKGITHSYELRIVQTQRRWKNHSKSFPTISGSTCNTS</sequence>
<evidence type="ECO:0000313" key="2">
    <source>
        <dbReference type="Proteomes" id="UP001234989"/>
    </source>
</evidence>
<proteinExistence type="predicted"/>